<protein>
    <recommendedName>
        <fullName evidence="6">PFU domain-containing protein</fullName>
    </recommendedName>
</protein>
<dbReference type="Gene3D" id="3.40.50.11990">
    <property type="entry name" value="RNA polymerase II accessory factor, Cdc73 C-terminal domain"/>
    <property type="match status" value="1"/>
</dbReference>
<proteinExistence type="predicted"/>
<dbReference type="CDD" id="cd12532">
    <property type="entry name" value="RRM3_MEI2_fungi"/>
    <property type="match status" value="1"/>
</dbReference>
<dbReference type="GO" id="GO:0003676">
    <property type="term" value="F:nucleic acid binding"/>
    <property type="evidence" value="ECO:0007669"/>
    <property type="project" value="InterPro"/>
</dbReference>
<sequence length="1066" mass="123948">MLLRLEHTLDLHSEDVKDIVLRHDFRATCSRDATIKVQAGNEVHTLYPECGYVNCLALTPALGLYAGCQNGVIVFYESYSAEPVRLIGHTSNVCALDYNACLLSGSWDNTLKEWEEGAAVFTFTHPSAVWSCKYITKKSFVTACADTRVRVFENRVLKAEFIHHMHCVRSLWVQKDIYSVSNEGLLIQNSMDGKLVRYEHHSALVYSVYVDTDTVLLCGDSGTIIVNGKVCRFPVQTFWKAVVWDGRVYAAGSDGRVYVFEKQEGAEEDTESKLEATRHEDAGEEQKKARDSEEPGAEKAASGQRKKVVNGKVYTLVNNEWVLFGDVVQKFDNSFNVEVDGRVLQLSFNDNENVFDVASRFLQHHKLSEQYRDDIVEFIKKNFKKEKPYHMYRDINFAGVEGIIGKYESRTVLENLRAPSLDAGRAIEQCLQKMMCIVEERFAILDCYRYFVSRGFVFDFAFLQNFWPQNRKEALVFVRLVTNLYSKPPFNLECLRPQINHIKDTKMVGKEVLDRQYTLDQLCFYLINTDMAYTEYLKKCKANGIQQVSYIDQRKLIDEIKSYEPASAVVDFDPAERHRREHDYSFVSRYFQRRESYKIIVPSSYQSLINVENAKDFLEVGVFRKCHPSLEEGRETTVMDKYVVHQDGVEDWKDVVAVFLDGSKWQYRDWKWNSLHSMTDDVAAFFLYTRDGEEQRFASVDVMSIKVSDGAKLDDRAFRMMWTRINLKIDKKTLSIWALMCEKGQARADYNALIDKHELRFDSIPITYDKYRKPSEFPTYENQRNRRLGNVAQYEPAELQSEACSTHSYDNEHTNSPKEASSGPGHVPEYRPRHLGKQCVLEMKENSRWNTPLHAAHCHDRGGASCTRNLHEPKREGCRHPYLQKHEGASGQYHRAHIWYLEPVYFDSKENHFSRQRLLYKHEGDFEIYVEDILLGVDRRTTCMIKNIPNKYSLKMLIELLDEEHRGTYNFVYLRMDFKNKCNVGYAFVNFASCMSIVSFYRKVHGKSWKRFTSNKICELTYASIQGFSKLVNKFRNSSVMQEKDSFRPKIFYTRGPQKGLERKLL</sequence>
<evidence type="ECO:0000256" key="5">
    <source>
        <dbReference type="SAM" id="MobiDB-lite"/>
    </source>
</evidence>
<dbReference type="InterPro" id="IPR031336">
    <property type="entry name" value="CDC73_C"/>
</dbReference>
<reference evidence="7" key="1">
    <citation type="journal article" date="2024" name="Gigascience">
        <title>Chromosome-level genome of the poultry shaft louse Menopon gallinae provides insight into the host-switching and adaptive evolution of parasitic lice.</title>
        <authorList>
            <person name="Xu Y."/>
            <person name="Ma L."/>
            <person name="Liu S."/>
            <person name="Liang Y."/>
            <person name="Liu Q."/>
            <person name="He Z."/>
            <person name="Tian L."/>
            <person name="Duan Y."/>
            <person name="Cai W."/>
            <person name="Li H."/>
            <person name="Song F."/>
        </authorList>
    </citation>
    <scope>NUCLEOTIDE SEQUENCE</scope>
    <source>
        <strain evidence="7">Cailab_2023a</strain>
    </source>
</reference>
<dbReference type="InterPro" id="IPR038122">
    <property type="entry name" value="PFU_sf"/>
</dbReference>
<evidence type="ECO:0000256" key="3">
    <source>
        <dbReference type="ARBA" id="ARBA00022737"/>
    </source>
</evidence>
<dbReference type="InterPro" id="IPR001680">
    <property type="entry name" value="WD40_rpt"/>
</dbReference>
<dbReference type="PROSITE" id="PS50082">
    <property type="entry name" value="WD_REPEATS_2"/>
    <property type="match status" value="1"/>
</dbReference>
<feature type="domain" description="PFU" evidence="6">
    <location>
        <begin position="299"/>
        <end position="393"/>
    </location>
</feature>
<evidence type="ECO:0000313" key="7">
    <source>
        <dbReference type="EMBL" id="KAL0263964.1"/>
    </source>
</evidence>
<dbReference type="InterPro" id="IPR035979">
    <property type="entry name" value="RBD_domain_sf"/>
</dbReference>
<dbReference type="SMART" id="SM00320">
    <property type="entry name" value="WD40"/>
    <property type="match status" value="4"/>
</dbReference>
<keyword evidence="2 4" id="KW-0853">WD repeat</keyword>
<dbReference type="PROSITE" id="PS51394">
    <property type="entry name" value="PFU"/>
    <property type="match status" value="1"/>
</dbReference>
<name>A0AAW2H6K1_9NEOP</name>
<dbReference type="InterPro" id="IPR034862">
    <property type="entry name" value="Fungal_Mei2-like_RRM3"/>
</dbReference>
<dbReference type="Pfam" id="PF09070">
    <property type="entry name" value="PFU"/>
    <property type="match status" value="1"/>
</dbReference>
<dbReference type="GO" id="GO:0043130">
    <property type="term" value="F:ubiquitin binding"/>
    <property type="evidence" value="ECO:0007669"/>
    <property type="project" value="TreeGrafter"/>
</dbReference>
<feature type="repeat" description="WD" evidence="4">
    <location>
        <begin position="86"/>
        <end position="115"/>
    </location>
</feature>
<feature type="region of interest" description="Disordered" evidence="5">
    <location>
        <begin position="268"/>
        <end position="304"/>
    </location>
</feature>
<dbReference type="Gene3D" id="2.130.10.10">
    <property type="entry name" value="YVTN repeat-like/Quinoprotein amine dehydrogenase"/>
    <property type="match status" value="1"/>
</dbReference>
<feature type="compositionally biased region" description="Basic and acidic residues" evidence="5">
    <location>
        <begin position="268"/>
        <end position="297"/>
    </location>
</feature>
<gene>
    <name evidence="7" type="ORF">PYX00_010878</name>
</gene>
<keyword evidence="3" id="KW-0677">Repeat</keyword>
<dbReference type="EMBL" id="JARGDH010000054">
    <property type="protein sequence ID" value="KAL0263964.1"/>
    <property type="molecule type" value="Genomic_DNA"/>
</dbReference>
<dbReference type="Pfam" id="PF04059">
    <property type="entry name" value="RRM_2"/>
    <property type="match status" value="1"/>
</dbReference>
<dbReference type="AlphaFoldDB" id="A0AAW2H6K1"/>
<feature type="region of interest" description="Disordered" evidence="5">
    <location>
        <begin position="802"/>
        <end position="830"/>
    </location>
</feature>
<dbReference type="Gene3D" id="3.10.20.870">
    <property type="entry name" value="PFU (PLAA family ubiquitin binding), C-terminal domain"/>
    <property type="match status" value="1"/>
</dbReference>
<evidence type="ECO:0000259" key="6">
    <source>
        <dbReference type="PROSITE" id="PS51394"/>
    </source>
</evidence>
<comment type="caution">
    <text evidence="7">The sequence shown here is derived from an EMBL/GenBank/DDBJ whole genome shotgun (WGS) entry which is preliminary data.</text>
</comment>
<organism evidence="7">
    <name type="scientific">Menopon gallinae</name>
    <name type="common">poultry shaft louse</name>
    <dbReference type="NCBI Taxonomy" id="328185"/>
    <lineage>
        <taxon>Eukaryota</taxon>
        <taxon>Metazoa</taxon>
        <taxon>Ecdysozoa</taxon>
        <taxon>Arthropoda</taxon>
        <taxon>Hexapoda</taxon>
        <taxon>Insecta</taxon>
        <taxon>Pterygota</taxon>
        <taxon>Neoptera</taxon>
        <taxon>Paraneoptera</taxon>
        <taxon>Psocodea</taxon>
        <taxon>Troctomorpha</taxon>
        <taxon>Phthiraptera</taxon>
        <taxon>Amblycera</taxon>
        <taxon>Menoponidae</taxon>
        <taxon>Menopon</taxon>
    </lineage>
</organism>
<dbReference type="InterPro" id="IPR007201">
    <property type="entry name" value="Mei2-like_Rrm_C"/>
</dbReference>
<dbReference type="PANTHER" id="PTHR19849">
    <property type="entry name" value="PHOSPHOLIPASE A-2-ACTIVATING PROTEIN"/>
    <property type="match status" value="1"/>
</dbReference>
<dbReference type="GO" id="GO:0043161">
    <property type="term" value="P:proteasome-mediated ubiquitin-dependent protein catabolic process"/>
    <property type="evidence" value="ECO:0007669"/>
    <property type="project" value="TreeGrafter"/>
</dbReference>
<dbReference type="PANTHER" id="PTHR19849:SF0">
    <property type="entry name" value="PHOSPHOLIPASE A-2-ACTIVATING PROTEIN"/>
    <property type="match status" value="1"/>
</dbReference>
<evidence type="ECO:0000256" key="4">
    <source>
        <dbReference type="PROSITE-ProRule" id="PRU00221"/>
    </source>
</evidence>
<dbReference type="InterPro" id="IPR015943">
    <property type="entry name" value="WD40/YVTN_repeat-like_dom_sf"/>
</dbReference>
<dbReference type="Pfam" id="PF00400">
    <property type="entry name" value="WD40"/>
    <property type="match status" value="1"/>
</dbReference>
<dbReference type="GO" id="GO:0010992">
    <property type="term" value="P:ubiquitin recycling"/>
    <property type="evidence" value="ECO:0007669"/>
    <property type="project" value="TreeGrafter"/>
</dbReference>
<dbReference type="GO" id="GO:0005737">
    <property type="term" value="C:cytoplasm"/>
    <property type="evidence" value="ECO:0007669"/>
    <property type="project" value="TreeGrafter"/>
</dbReference>
<evidence type="ECO:0000256" key="1">
    <source>
        <dbReference type="ARBA" id="ARBA00022490"/>
    </source>
</evidence>
<keyword evidence="1" id="KW-0963">Cytoplasm</keyword>
<dbReference type="GO" id="GO:0005634">
    <property type="term" value="C:nucleus"/>
    <property type="evidence" value="ECO:0007669"/>
    <property type="project" value="TreeGrafter"/>
</dbReference>
<dbReference type="SUPFAM" id="SSF54928">
    <property type="entry name" value="RNA-binding domain, RBD"/>
    <property type="match status" value="1"/>
</dbReference>
<evidence type="ECO:0000256" key="2">
    <source>
        <dbReference type="ARBA" id="ARBA00022574"/>
    </source>
</evidence>
<accession>A0AAW2H6K1</accession>
<dbReference type="SUPFAM" id="SSF50978">
    <property type="entry name" value="WD40 repeat-like"/>
    <property type="match status" value="1"/>
</dbReference>
<dbReference type="InterPro" id="IPR015155">
    <property type="entry name" value="PFU"/>
</dbReference>
<dbReference type="InterPro" id="IPR038103">
    <property type="entry name" value="CDC73_C_sf"/>
</dbReference>
<dbReference type="Pfam" id="PF05179">
    <property type="entry name" value="CDC73_C"/>
    <property type="match status" value="1"/>
</dbReference>
<dbReference type="InterPro" id="IPR036322">
    <property type="entry name" value="WD40_repeat_dom_sf"/>
</dbReference>